<sequence>MANIYDGAFRTILNDCRKLVIPVINEIFGEAYTGDEEIRFFPNEHFLDRQDGADRERITDTNFTVYGKTPKKYHLECESSYPDGRITIRLYEYDAQIALDEGEVAEETLTVTFPNTAVLYLRMYKKTPDKMNYVIVTPGGTVQYDIPIMKVQRYSLDDIFEKRLLMLIPFYIFSHEDGFPEYNSSGQKLEKLKAEYQVILERLDELEQQGVIGAFDKRTIIELSSDVVKEIAQKYENVQKGIGGMMSGALIETSARTILNQGISQGINQGISQNQRETALRMLEDGDLPFDKIAKYSGLKVEDVEQLAEIQAV</sequence>
<dbReference type="OrthoDB" id="1766002at2"/>
<comment type="caution">
    <text evidence="1">The sequence shown here is derived from an EMBL/GenBank/DDBJ whole genome shotgun (WGS) entry which is preliminary data.</text>
</comment>
<accession>N2BEQ8</accession>
<organism evidence="1 2">
    <name type="scientific">Eubacterium plexicaudatum ASF492</name>
    <dbReference type="NCBI Taxonomy" id="1235802"/>
    <lineage>
        <taxon>Bacteria</taxon>
        <taxon>Bacillati</taxon>
        <taxon>Bacillota</taxon>
        <taxon>Clostridia</taxon>
        <taxon>Eubacteriales</taxon>
        <taxon>Eubacteriaceae</taxon>
        <taxon>Eubacterium</taxon>
    </lineage>
</organism>
<dbReference type="EMBL" id="AQFT01000017">
    <property type="protein sequence ID" value="EMZ36983.1"/>
    <property type="molecule type" value="Genomic_DNA"/>
</dbReference>
<reference evidence="1 2" key="1">
    <citation type="journal article" date="2014" name="Genome Announc.">
        <title>Draft genome sequences of the altered schaedler flora, a defined bacterial community from gnotobiotic mice.</title>
        <authorList>
            <person name="Wannemuehler M.J."/>
            <person name="Overstreet A.M."/>
            <person name="Ward D.V."/>
            <person name="Phillips G.J."/>
        </authorList>
    </citation>
    <scope>NUCLEOTIDE SEQUENCE [LARGE SCALE GENOMIC DNA]</scope>
    <source>
        <strain evidence="1 2">ASF492</strain>
    </source>
</reference>
<dbReference type="AlphaFoldDB" id="N2BEQ8"/>
<protein>
    <recommendedName>
        <fullName evidence="3">Transposase (putative) YhgA-like domain-containing protein</fullName>
    </recommendedName>
</protein>
<dbReference type="PATRIC" id="fig|1235802.3.peg.606"/>
<dbReference type="Proteomes" id="UP000012589">
    <property type="component" value="Unassembled WGS sequence"/>
</dbReference>
<proteinExistence type="predicted"/>
<keyword evidence="2" id="KW-1185">Reference proteome</keyword>
<gene>
    <name evidence="1" type="ORF">C823_00579</name>
</gene>
<dbReference type="HOGENOM" id="CLU_075023_1_0_9"/>
<name>N2BEQ8_9FIRM</name>
<evidence type="ECO:0008006" key="3">
    <source>
        <dbReference type="Google" id="ProtNLM"/>
    </source>
</evidence>
<evidence type="ECO:0000313" key="1">
    <source>
        <dbReference type="EMBL" id="EMZ36983.1"/>
    </source>
</evidence>
<dbReference type="eggNOG" id="COG5464">
    <property type="taxonomic scope" value="Bacteria"/>
</dbReference>
<evidence type="ECO:0000313" key="2">
    <source>
        <dbReference type="Proteomes" id="UP000012589"/>
    </source>
</evidence>
<dbReference type="STRING" id="1235802.C823_00579"/>